<organism evidence="2 3">
    <name type="scientific">Trichlorobacter lovleyi (strain ATCC BAA-1151 / DSM 17278 / SZ)</name>
    <name type="common">Geobacter lovleyi</name>
    <dbReference type="NCBI Taxonomy" id="398767"/>
    <lineage>
        <taxon>Bacteria</taxon>
        <taxon>Pseudomonadati</taxon>
        <taxon>Thermodesulfobacteriota</taxon>
        <taxon>Desulfuromonadia</taxon>
        <taxon>Geobacterales</taxon>
        <taxon>Geobacteraceae</taxon>
        <taxon>Trichlorobacter</taxon>
    </lineage>
</organism>
<evidence type="ECO:0000313" key="2">
    <source>
        <dbReference type="EMBL" id="ACD95234.1"/>
    </source>
</evidence>
<dbReference type="HOGENOM" id="CLU_1183673_0_0_7"/>
<reference evidence="2 3" key="1">
    <citation type="submission" date="2008-05" db="EMBL/GenBank/DDBJ databases">
        <title>Complete sequence of chromosome of Geobacter lovleyi SZ.</title>
        <authorList>
            <consortium name="US DOE Joint Genome Institute"/>
            <person name="Lucas S."/>
            <person name="Copeland A."/>
            <person name="Lapidus A."/>
            <person name="Glavina del Rio T."/>
            <person name="Dalin E."/>
            <person name="Tice H."/>
            <person name="Bruce D."/>
            <person name="Goodwin L."/>
            <person name="Pitluck S."/>
            <person name="Chertkov O."/>
            <person name="Meincke L."/>
            <person name="Brettin T."/>
            <person name="Detter J.C."/>
            <person name="Han C."/>
            <person name="Tapia R."/>
            <person name="Kuske C.R."/>
            <person name="Schmutz J."/>
            <person name="Larimer F."/>
            <person name="Land M."/>
            <person name="Hauser L."/>
            <person name="Kyrpides N."/>
            <person name="Mikhailova N."/>
            <person name="Sung Y."/>
            <person name="Fletcher K.E."/>
            <person name="Ritalahti K.M."/>
            <person name="Loeffler F.E."/>
            <person name="Richardson P."/>
        </authorList>
    </citation>
    <scope>NUCLEOTIDE SEQUENCE [LARGE SCALE GENOMIC DNA]</scope>
    <source>
        <strain evidence="3">ATCC BAA-1151 / DSM 17278 / SZ</strain>
    </source>
</reference>
<feature type="signal peptide" evidence="1">
    <location>
        <begin position="1"/>
        <end position="25"/>
    </location>
</feature>
<dbReference type="Proteomes" id="UP000002420">
    <property type="component" value="Chromosome"/>
</dbReference>
<dbReference type="AlphaFoldDB" id="B3E8W6"/>
<proteinExistence type="predicted"/>
<sequence>MRKPKTIMTGVAVLATLTLPLVAGAANKLVVNGTDGVTPVMTVTDTGWVGSGTSAPVSPFHAVSSGSVYQAAGLLFQFQNTEVAPRSFVAPNFSLYRNNSGGALPNANDALGYFNFGSIISGAYANRALIYGKAEKLWTSATDSPSFLQFMTNPGGIAANREVMRLDSKGTATVNGGLRLYPYTGTGGGDVGTGTTLPSKPACSASTQGTLWFTKSAGADTLQICADGSTGLAWRNITIP</sequence>
<dbReference type="STRING" id="398767.Glov_1518"/>
<name>B3E8W6_TRIL1</name>
<dbReference type="RefSeq" id="WP_012469576.1">
    <property type="nucleotide sequence ID" value="NC_010814.1"/>
</dbReference>
<keyword evidence="3" id="KW-1185">Reference proteome</keyword>
<keyword evidence="1" id="KW-0732">Signal</keyword>
<evidence type="ECO:0000256" key="1">
    <source>
        <dbReference type="SAM" id="SignalP"/>
    </source>
</evidence>
<gene>
    <name evidence="2" type="ordered locus">Glov_1518</name>
</gene>
<feature type="chain" id="PRO_5002787624" evidence="1">
    <location>
        <begin position="26"/>
        <end position="240"/>
    </location>
</feature>
<accession>B3E8W6</accession>
<dbReference type="OrthoDB" id="4463518at2"/>
<dbReference type="EMBL" id="CP001089">
    <property type="protein sequence ID" value="ACD95234.1"/>
    <property type="molecule type" value="Genomic_DNA"/>
</dbReference>
<dbReference type="KEGG" id="glo:Glov_1518"/>
<evidence type="ECO:0000313" key="3">
    <source>
        <dbReference type="Proteomes" id="UP000002420"/>
    </source>
</evidence>
<protein>
    <submittedName>
        <fullName evidence="2">Uncharacterized protein</fullName>
    </submittedName>
</protein>